<reference evidence="3" key="1">
    <citation type="submission" date="2020-03" db="EMBL/GenBank/DDBJ databases">
        <title>A transcriptome and proteome of the tick Rhipicephalus microplus shaped by the genetic composition of its hosts and developmental stage.</title>
        <authorList>
            <person name="Garcia G.R."/>
            <person name="Ribeiro J.M.C."/>
            <person name="Maruyama S.R."/>
            <person name="Gardinasse L.G."/>
            <person name="Nelson K."/>
            <person name="Ferreira B.R."/>
            <person name="Andrade T.G."/>
            <person name="Santos I.K.F.M."/>
        </authorList>
    </citation>
    <scope>NUCLEOTIDE SEQUENCE</scope>
    <source>
        <strain evidence="3">NSGR</strain>
        <tissue evidence="3">Salivary glands</tissue>
    </source>
</reference>
<sequence length="101" mass="11109">MQTTTHELPWKSSPSTCSDSSVSSKRAKLELADCVDQPGASLGEKSSMMQKTVVSVRPTCALIVSFLKVICSVVLQEREQRLRLSSLKRPLIPIAVWHAGR</sequence>
<protein>
    <submittedName>
        <fullName evidence="3">Uncharacterized protein</fullName>
    </submittedName>
</protein>
<dbReference type="VEuPathDB" id="VectorBase:LOC119182102"/>
<evidence type="ECO:0000256" key="1">
    <source>
        <dbReference type="SAM" id="MobiDB-lite"/>
    </source>
</evidence>
<feature type="region of interest" description="Disordered" evidence="1">
    <location>
        <begin position="1"/>
        <end position="22"/>
    </location>
</feature>
<proteinExistence type="predicted"/>
<dbReference type="AlphaFoldDB" id="A0A6G5AH17"/>
<evidence type="ECO:0000256" key="2">
    <source>
        <dbReference type="SAM" id="Phobius"/>
    </source>
</evidence>
<evidence type="ECO:0000313" key="3">
    <source>
        <dbReference type="EMBL" id="NIE50109.1"/>
    </source>
</evidence>
<dbReference type="OrthoDB" id="6478305at2759"/>
<accession>A0A6G5AH17</accession>
<name>A0A6G5AH17_RHIMP</name>
<keyword evidence="2" id="KW-1133">Transmembrane helix</keyword>
<dbReference type="EMBL" id="GIKN01007836">
    <property type="protein sequence ID" value="NIE50109.1"/>
    <property type="molecule type" value="Transcribed_RNA"/>
</dbReference>
<feature type="transmembrane region" description="Helical" evidence="2">
    <location>
        <begin position="56"/>
        <end position="75"/>
    </location>
</feature>
<organism evidence="3">
    <name type="scientific">Rhipicephalus microplus</name>
    <name type="common">Cattle tick</name>
    <name type="synonym">Boophilus microplus</name>
    <dbReference type="NCBI Taxonomy" id="6941"/>
    <lineage>
        <taxon>Eukaryota</taxon>
        <taxon>Metazoa</taxon>
        <taxon>Ecdysozoa</taxon>
        <taxon>Arthropoda</taxon>
        <taxon>Chelicerata</taxon>
        <taxon>Arachnida</taxon>
        <taxon>Acari</taxon>
        <taxon>Parasitiformes</taxon>
        <taxon>Ixodida</taxon>
        <taxon>Ixodoidea</taxon>
        <taxon>Ixodidae</taxon>
        <taxon>Rhipicephalinae</taxon>
        <taxon>Rhipicephalus</taxon>
        <taxon>Boophilus</taxon>
    </lineage>
</organism>
<keyword evidence="2" id="KW-0812">Transmembrane</keyword>
<feature type="compositionally biased region" description="Low complexity" evidence="1">
    <location>
        <begin position="12"/>
        <end position="22"/>
    </location>
</feature>
<keyword evidence="2" id="KW-0472">Membrane</keyword>